<accession>A0A3M7PFY7</accession>
<evidence type="ECO:0000313" key="1">
    <source>
        <dbReference type="EMBL" id="RMZ97948.1"/>
    </source>
</evidence>
<gene>
    <name evidence="1" type="ORF">BpHYR1_004157</name>
</gene>
<protein>
    <submittedName>
        <fullName evidence="1">Uncharacterized protein</fullName>
    </submittedName>
</protein>
<comment type="caution">
    <text evidence="1">The sequence shown here is derived from an EMBL/GenBank/DDBJ whole genome shotgun (WGS) entry which is preliminary data.</text>
</comment>
<dbReference type="AlphaFoldDB" id="A0A3M7PFY7"/>
<proteinExistence type="predicted"/>
<sequence>MSFRNKYDKNSFVIIKKYIFEKMFLGENLLTSQYFCRLLAPLQLFFAQNSLSNTLSNCLCFLGRGQALKKQCIVKTNNFND</sequence>
<organism evidence="1 2">
    <name type="scientific">Brachionus plicatilis</name>
    <name type="common">Marine rotifer</name>
    <name type="synonym">Brachionus muelleri</name>
    <dbReference type="NCBI Taxonomy" id="10195"/>
    <lineage>
        <taxon>Eukaryota</taxon>
        <taxon>Metazoa</taxon>
        <taxon>Spiralia</taxon>
        <taxon>Gnathifera</taxon>
        <taxon>Rotifera</taxon>
        <taxon>Eurotatoria</taxon>
        <taxon>Monogononta</taxon>
        <taxon>Pseudotrocha</taxon>
        <taxon>Ploima</taxon>
        <taxon>Brachionidae</taxon>
        <taxon>Brachionus</taxon>
    </lineage>
</organism>
<reference evidence="1 2" key="1">
    <citation type="journal article" date="2018" name="Sci. Rep.">
        <title>Genomic signatures of local adaptation to the degree of environmental predictability in rotifers.</title>
        <authorList>
            <person name="Franch-Gras L."/>
            <person name="Hahn C."/>
            <person name="Garcia-Roger E.M."/>
            <person name="Carmona M.J."/>
            <person name="Serra M."/>
            <person name="Gomez A."/>
        </authorList>
    </citation>
    <scope>NUCLEOTIDE SEQUENCE [LARGE SCALE GENOMIC DNA]</scope>
    <source>
        <strain evidence="1">HYR1</strain>
    </source>
</reference>
<dbReference type="EMBL" id="REGN01011069">
    <property type="protein sequence ID" value="RMZ97948.1"/>
    <property type="molecule type" value="Genomic_DNA"/>
</dbReference>
<name>A0A3M7PFY7_BRAPC</name>
<evidence type="ECO:0000313" key="2">
    <source>
        <dbReference type="Proteomes" id="UP000276133"/>
    </source>
</evidence>
<dbReference type="Proteomes" id="UP000276133">
    <property type="component" value="Unassembled WGS sequence"/>
</dbReference>
<keyword evidence="2" id="KW-1185">Reference proteome</keyword>